<evidence type="ECO:0000256" key="12">
    <source>
        <dbReference type="HAMAP-Rule" id="MF_00388"/>
    </source>
</evidence>
<evidence type="ECO:0000313" key="14">
    <source>
        <dbReference type="Proteomes" id="UP000787472"/>
    </source>
</evidence>
<dbReference type="Gene3D" id="3.30.230.20">
    <property type="entry name" value="lpxc deacetylase, domain 1"/>
    <property type="match status" value="1"/>
</dbReference>
<comment type="function">
    <text evidence="2 12">Catalyzes the hydrolysis of UDP-3-O-myristoyl-N-acetylglucosamine to form UDP-3-O-myristoylglucosamine and acetate, the committed step in lipid A biosynthesis.</text>
</comment>
<dbReference type="InterPro" id="IPR015870">
    <property type="entry name" value="UDP-acyl_N-AcGlcN_deAcase_N"/>
</dbReference>
<feature type="binding site" evidence="12">
    <location>
        <position position="248"/>
    </location>
    <ligand>
        <name>Zn(2+)</name>
        <dbReference type="ChEBI" id="CHEBI:29105"/>
    </ligand>
</feature>
<evidence type="ECO:0000256" key="7">
    <source>
        <dbReference type="ARBA" id="ARBA00022723"/>
    </source>
</evidence>
<dbReference type="GO" id="GO:0103117">
    <property type="term" value="F:UDP-3-O-acyl-N-acetylglucosamine deacetylase activity"/>
    <property type="evidence" value="ECO:0007669"/>
    <property type="project" value="UniProtKB-UniRule"/>
</dbReference>
<keyword evidence="5 12" id="KW-0444">Lipid biosynthesis</keyword>
<name>A0A9E5T446_9GAMM</name>
<keyword evidence="8 12" id="KW-0378">Hydrolase</keyword>
<comment type="catalytic activity">
    <reaction evidence="11 12">
        <text>a UDP-3-O-[(3R)-3-hydroxyacyl]-N-acetyl-alpha-D-glucosamine + H2O = a UDP-3-O-[(3R)-3-hydroxyacyl]-alpha-D-glucosamine + acetate</text>
        <dbReference type="Rhea" id="RHEA:67816"/>
        <dbReference type="ChEBI" id="CHEBI:15377"/>
        <dbReference type="ChEBI" id="CHEBI:30089"/>
        <dbReference type="ChEBI" id="CHEBI:137740"/>
        <dbReference type="ChEBI" id="CHEBI:173225"/>
        <dbReference type="EC" id="3.5.1.108"/>
    </reaction>
</comment>
<dbReference type="PANTHER" id="PTHR33694">
    <property type="entry name" value="UDP-3-O-ACYL-N-ACETYLGLUCOSAMINE DEACETYLASE 1, MITOCHONDRIAL-RELATED"/>
    <property type="match status" value="1"/>
</dbReference>
<dbReference type="RefSeq" id="WP_167190786.1">
    <property type="nucleotide sequence ID" value="NZ_JAAONZ010000018.1"/>
</dbReference>
<dbReference type="GO" id="GO:0009245">
    <property type="term" value="P:lipid A biosynthetic process"/>
    <property type="evidence" value="ECO:0007669"/>
    <property type="project" value="UniProtKB-UniRule"/>
</dbReference>
<dbReference type="NCBIfam" id="TIGR00325">
    <property type="entry name" value="lpxC"/>
    <property type="match status" value="1"/>
</dbReference>
<evidence type="ECO:0000256" key="5">
    <source>
        <dbReference type="ARBA" id="ARBA00022516"/>
    </source>
</evidence>
<keyword evidence="7 12" id="KW-0479">Metal-binding</keyword>
<evidence type="ECO:0000313" key="13">
    <source>
        <dbReference type="EMBL" id="NHO67667.1"/>
    </source>
</evidence>
<comment type="similarity">
    <text evidence="12">Belongs to the LpxC family.</text>
</comment>
<evidence type="ECO:0000256" key="10">
    <source>
        <dbReference type="ARBA" id="ARBA00023098"/>
    </source>
</evidence>
<evidence type="ECO:0000256" key="1">
    <source>
        <dbReference type="ARBA" id="ARBA00001947"/>
    </source>
</evidence>
<accession>A0A9E5T446</accession>
<dbReference type="Gene3D" id="3.30.1700.10">
    <property type="entry name" value="lpxc deacetylase, domain 2"/>
    <property type="match status" value="1"/>
</dbReference>
<evidence type="ECO:0000256" key="6">
    <source>
        <dbReference type="ARBA" id="ARBA00022556"/>
    </source>
</evidence>
<dbReference type="InterPro" id="IPR020568">
    <property type="entry name" value="Ribosomal_Su5_D2-typ_SF"/>
</dbReference>
<dbReference type="InterPro" id="IPR011334">
    <property type="entry name" value="UDP-acyl_GlcNac_deAcase_C"/>
</dbReference>
<evidence type="ECO:0000256" key="4">
    <source>
        <dbReference type="ARBA" id="ARBA00012745"/>
    </source>
</evidence>
<gene>
    <name evidence="12 13" type="primary">lpxC</name>
    <name evidence="13" type="ORF">G8770_19140</name>
</gene>
<reference evidence="13" key="1">
    <citation type="submission" date="2020-03" db="EMBL/GenBank/DDBJ databases">
        <authorList>
            <person name="Guo F."/>
        </authorList>
    </citation>
    <scope>NUCLEOTIDE SEQUENCE</scope>
    <source>
        <strain evidence="13">JCM 30134</strain>
    </source>
</reference>
<keyword evidence="10 12" id="KW-0443">Lipid metabolism</keyword>
<dbReference type="SUPFAM" id="SSF54211">
    <property type="entry name" value="Ribosomal protein S5 domain 2-like"/>
    <property type="match status" value="2"/>
</dbReference>
<feature type="binding site" evidence="12">
    <location>
        <position position="244"/>
    </location>
    <ligand>
        <name>Zn(2+)</name>
        <dbReference type="ChEBI" id="CHEBI:29105"/>
    </ligand>
</feature>
<evidence type="ECO:0000256" key="8">
    <source>
        <dbReference type="ARBA" id="ARBA00022801"/>
    </source>
</evidence>
<dbReference type="Proteomes" id="UP000787472">
    <property type="component" value="Unassembled WGS sequence"/>
</dbReference>
<evidence type="ECO:0000256" key="3">
    <source>
        <dbReference type="ARBA" id="ARBA00005002"/>
    </source>
</evidence>
<dbReference type="InterPro" id="IPR004463">
    <property type="entry name" value="UDP-acyl_GlcNac_deAcase"/>
</dbReference>
<proteinExistence type="inferred from homology"/>
<keyword evidence="14" id="KW-1185">Reference proteome</keyword>
<comment type="caution">
    <text evidence="13">The sequence shown here is derived from an EMBL/GenBank/DDBJ whole genome shotgun (WGS) entry which is preliminary data.</text>
</comment>
<dbReference type="GO" id="GO:0016020">
    <property type="term" value="C:membrane"/>
    <property type="evidence" value="ECO:0007669"/>
    <property type="project" value="GOC"/>
</dbReference>
<feature type="active site" description="Proton donor" evidence="12">
    <location>
        <position position="271"/>
    </location>
</feature>
<dbReference type="Pfam" id="PF03331">
    <property type="entry name" value="LpxC"/>
    <property type="match status" value="1"/>
</dbReference>
<evidence type="ECO:0000256" key="11">
    <source>
        <dbReference type="ARBA" id="ARBA00024535"/>
    </source>
</evidence>
<feature type="binding site" evidence="12">
    <location>
        <position position="87"/>
    </location>
    <ligand>
        <name>Zn(2+)</name>
        <dbReference type="ChEBI" id="CHEBI:29105"/>
    </ligand>
</feature>
<evidence type="ECO:0000256" key="2">
    <source>
        <dbReference type="ARBA" id="ARBA00002923"/>
    </source>
</evidence>
<dbReference type="EMBL" id="JAAONZ010000018">
    <property type="protein sequence ID" value="NHO67667.1"/>
    <property type="molecule type" value="Genomic_DNA"/>
</dbReference>
<comment type="pathway">
    <text evidence="3 12">Glycolipid biosynthesis; lipid IV(A) biosynthesis; lipid IV(A) from (3R)-3-hydroxytetradecanoyl-[acyl-carrier-protein] and UDP-N-acetyl-alpha-D-glucosamine: step 2/6.</text>
</comment>
<comment type="cofactor">
    <cofactor evidence="1 12">
        <name>Zn(2+)</name>
        <dbReference type="ChEBI" id="CHEBI:29105"/>
    </cofactor>
</comment>
<dbReference type="GO" id="GO:0046872">
    <property type="term" value="F:metal ion binding"/>
    <property type="evidence" value="ECO:0007669"/>
    <property type="project" value="UniProtKB-KW"/>
</dbReference>
<dbReference type="PANTHER" id="PTHR33694:SF1">
    <property type="entry name" value="UDP-3-O-ACYL-N-ACETYLGLUCOSAMINE DEACETYLASE 1, MITOCHONDRIAL-RELATED"/>
    <property type="match status" value="1"/>
</dbReference>
<evidence type="ECO:0000256" key="9">
    <source>
        <dbReference type="ARBA" id="ARBA00022833"/>
    </source>
</evidence>
<keyword evidence="9 12" id="KW-0862">Zinc</keyword>
<dbReference type="AlphaFoldDB" id="A0A9E5T446"/>
<protein>
    <recommendedName>
        <fullName evidence="4 12">UDP-3-O-acyl-N-acetylglucosamine deacetylase</fullName>
        <shortName evidence="12">UDP-3-O-acyl-GlcNAc deacetylase</shortName>
        <ecNumber evidence="4 12">3.5.1.108</ecNumber>
    </recommendedName>
    <alternativeName>
        <fullName evidence="12">UDP-3-O-[R-3-hydroxymyristoyl]-N-acetylglucosamine deacetylase</fullName>
    </alternativeName>
</protein>
<dbReference type="EC" id="3.5.1.108" evidence="4 12"/>
<keyword evidence="6 12" id="KW-0441">Lipid A biosynthesis</keyword>
<sequence length="314" mass="34436">MQAVTHSDYLQHTLNNSIHFIGRGLHTGKAVSMTLKPAAANTGYEFCRLDLQPPYNLVPARWLNVSDTRLSTTISNNQGTSVTTVEHLLAALSACGVDNCQIDVDGPEVPIMDGSAKPFVDQILAVGLTPQAAERMAIVIQQPVFVQDGNAQAGFIPFPEPWMDMTIDFNSPLIGKQKMVMPMNPRNFAHNISAARTFGFSEHVGTLKTLGLAEGGALSNAILIDNDEIANPEGLRFEDEFVRHKILDAVGDLALLGVQIVGCFVGERSGHRLNNQLLRSLMYRDRNWTMTTLEDAIVNWEQLTEESINHEAAT</sequence>
<organism evidence="13 14">
    <name type="scientific">Pseudomaricurvus hydrocarbonicus</name>
    <dbReference type="NCBI Taxonomy" id="1470433"/>
    <lineage>
        <taxon>Bacteria</taxon>
        <taxon>Pseudomonadati</taxon>
        <taxon>Pseudomonadota</taxon>
        <taxon>Gammaproteobacteria</taxon>
        <taxon>Cellvibrionales</taxon>
        <taxon>Cellvibrionaceae</taxon>
        <taxon>Pseudomaricurvus</taxon>
    </lineage>
</organism>
<dbReference type="HAMAP" id="MF_00388">
    <property type="entry name" value="LpxC"/>
    <property type="match status" value="1"/>
</dbReference>